<comment type="caution">
    <text evidence="1">The sequence shown here is derived from an EMBL/GenBank/DDBJ whole genome shotgun (WGS) entry which is preliminary data.</text>
</comment>
<proteinExistence type="predicted"/>
<sequence length="91" mass="10160">MKANTFLKQAEREAGFVDALLLARYALTIYHGVTVIGDDENCSTWPLDFSHELRHIDEVLQMAGVDTTRPLRPPGLPNDSPWADDADSSEF</sequence>
<dbReference type="Proteomes" id="UP001055013">
    <property type="component" value="Unassembled WGS sequence"/>
</dbReference>
<accession>A0ACB5QRK6</accession>
<organism evidence="1 2">
    <name type="scientific">Caballeronia novacaledonica</name>
    <dbReference type="NCBI Taxonomy" id="1544861"/>
    <lineage>
        <taxon>Bacteria</taxon>
        <taxon>Pseudomonadati</taxon>
        <taxon>Pseudomonadota</taxon>
        <taxon>Betaproteobacteria</taxon>
        <taxon>Burkholderiales</taxon>
        <taxon>Burkholderiaceae</taxon>
        <taxon>Caballeronia</taxon>
    </lineage>
</organism>
<keyword evidence="2" id="KW-1185">Reference proteome</keyword>
<evidence type="ECO:0000313" key="1">
    <source>
        <dbReference type="EMBL" id="GJH17357.1"/>
    </source>
</evidence>
<dbReference type="EMBL" id="BPUR01000005">
    <property type="protein sequence ID" value="GJH17357.1"/>
    <property type="molecule type" value="Genomic_DNA"/>
</dbReference>
<evidence type="ECO:0000313" key="2">
    <source>
        <dbReference type="Proteomes" id="UP001055013"/>
    </source>
</evidence>
<name>A0ACB5QRK6_9BURK</name>
<gene>
    <name evidence="1" type="ORF">CBA19CS22_12465</name>
</gene>
<reference evidence="1" key="1">
    <citation type="submission" date="2021-09" db="EMBL/GenBank/DDBJ databases">
        <title>Isolation and characterization of 3-chlorobenzoate degrading bacteria from soils in Shizuoka.</title>
        <authorList>
            <person name="Ifat A."/>
            <person name="Ogawa N."/>
            <person name="Kimbara K."/>
            <person name="Moriuchi R."/>
            <person name="Dohra H."/>
            <person name="Shintani M."/>
        </authorList>
    </citation>
    <scope>NUCLEOTIDE SEQUENCE</scope>
    <source>
        <strain evidence="1">19CS2-2</strain>
    </source>
</reference>
<protein>
    <submittedName>
        <fullName evidence="1">Uncharacterized protein</fullName>
    </submittedName>
</protein>